<dbReference type="EMBL" id="JAPWDO010000007">
    <property type="protein sequence ID" value="KAJ5462444.1"/>
    <property type="molecule type" value="Genomic_DNA"/>
</dbReference>
<dbReference type="Proteomes" id="UP001147760">
    <property type="component" value="Unassembled WGS sequence"/>
</dbReference>
<proteinExistence type="predicted"/>
<reference evidence="2" key="2">
    <citation type="journal article" date="2023" name="IMA Fungus">
        <title>Comparative genomic study of the Penicillium genus elucidates a diverse pangenome and 15 lateral gene transfer events.</title>
        <authorList>
            <person name="Petersen C."/>
            <person name="Sorensen T."/>
            <person name="Nielsen M.R."/>
            <person name="Sondergaard T.E."/>
            <person name="Sorensen J.L."/>
            <person name="Fitzpatrick D.A."/>
            <person name="Frisvad J.C."/>
            <person name="Nielsen K.L."/>
        </authorList>
    </citation>
    <scope>NUCLEOTIDE SEQUENCE</scope>
    <source>
        <strain evidence="2">IBT 17660</strain>
    </source>
</reference>
<evidence type="ECO:0000256" key="1">
    <source>
        <dbReference type="SAM" id="MobiDB-lite"/>
    </source>
</evidence>
<organism evidence="2 3">
    <name type="scientific">Penicillium desertorum</name>
    <dbReference type="NCBI Taxonomy" id="1303715"/>
    <lineage>
        <taxon>Eukaryota</taxon>
        <taxon>Fungi</taxon>
        <taxon>Dikarya</taxon>
        <taxon>Ascomycota</taxon>
        <taxon>Pezizomycotina</taxon>
        <taxon>Eurotiomycetes</taxon>
        <taxon>Eurotiomycetidae</taxon>
        <taxon>Eurotiales</taxon>
        <taxon>Aspergillaceae</taxon>
        <taxon>Penicillium</taxon>
    </lineage>
</organism>
<feature type="region of interest" description="Disordered" evidence="1">
    <location>
        <begin position="1"/>
        <end position="69"/>
    </location>
</feature>
<accession>A0A9X0BHU7</accession>
<sequence length="117" mass="13088">MPGVRKNPMNRGKQPTAAELSDKGDERATVAPDPNTPTPDPPSPHSNRSDDEDNAGEGPLIREQLRKTPSKERFIAMAKAYQKTLIDTLTQERDEAIAYRDLAVRERGDFAFRLRNA</sequence>
<comment type="caution">
    <text evidence="2">The sequence shown here is derived from an EMBL/GenBank/DDBJ whole genome shotgun (WGS) entry which is preliminary data.</text>
</comment>
<dbReference type="AlphaFoldDB" id="A0A9X0BHU7"/>
<keyword evidence="3" id="KW-1185">Reference proteome</keyword>
<evidence type="ECO:0000313" key="2">
    <source>
        <dbReference type="EMBL" id="KAJ5462444.1"/>
    </source>
</evidence>
<name>A0A9X0BHU7_9EURO</name>
<reference evidence="2" key="1">
    <citation type="submission" date="2022-12" db="EMBL/GenBank/DDBJ databases">
        <authorList>
            <person name="Petersen C."/>
        </authorList>
    </citation>
    <scope>NUCLEOTIDE SEQUENCE</scope>
    <source>
        <strain evidence="2">IBT 17660</strain>
    </source>
</reference>
<protein>
    <submittedName>
        <fullName evidence="2">Uncharacterized protein</fullName>
    </submittedName>
</protein>
<evidence type="ECO:0000313" key="3">
    <source>
        <dbReference type="Proteomes" id="UP001147760"/>
    </source>
</evidence>
<gene>
    <name evidence="2" type="ORF">N7530_010649</name>
</gene>
<feature type="compositionally biased region" description="Pro residues" evidence="1">
    <location>
        <begin position="34"/>
        <end position="44"/>
    </location>
</feature>